<organism evidence="1 2">
    <name type="scientific">Halomonas citrativorans</name>
    <dbReference type="NCBI Taxonomy" id="2742612"/>
    <lineage>
        <taxon>Bacteria</taxon>
        <taxon>Pseudomonadati</taxon>
        <taxon>Pseudomonadota</taxon>
        <taxon>Gammaproteobacteria</taxon>
        <taxon>Oceanospirillales</taxon>
        <taxon>Halomonadaceae</taxon>
        <taxon>Halomonas</taxon>
    </lineage>
</organism>
<reference evidence="1 2" key="1">
    <citation type="submission" date="2017-02" db="EMBL/GenBank/DDBJ databases">
        <authorList>
            <person name="Dridi B."/>
        </authorList>
    </citation>
    <scope>NUCLEOTIDE SEQUENCE [LARGE SCALE GENOMIC DNA]</scope>
    <source>
        <strain evidence="1 2">JB380</strain>
    </source>
</reference>
<evidence type="ECO:0000313" key="2">
    <source>
        <dbReference type="Proteomes" id="UP000196331"/>
    </source>
</evidence>
<protein>
    <submittedName>
        <fullName evidence="1">Uncharacterized protein</fullName>
    </submittedName>
</protein>
<sequence length="41" mass="4494">MEALKASICFYLTILLMARQSLLNGCLNIIVTGKRLPLASL</sequence>
<accession>A0A1R4I117</accession>
<dbReference type="Proteomes" id="UP000196331">
    <property type="component" value="Unassembled WGS sequence"/>
</dbReference>
<gene>
    <name evidence="1" type="ORF">CZ787_09845</name>
</gene>
<name>A0A1R4I117_9GAMM</name>
<evidence type="ECO:0000313" key="1">
    <source>
        <dbReference type="EMBL" id="SJN13274.1"/>
    </source>
</evidence>
<dbReference type="EMBL" id="FUKM01000041">
    <property type="protein sequence ID" value="SJN13274.1"/>
    <property type="molecule type" value="Genomic_DNA"/>
</dbReference>
<dbReference type="AlphaFoldDB" id="A0A1R4I117"/>
<proteinExistence type="predicted"/>
<comment type="caution">
    <text evidence="1">The sequence shown here is derived from an EMBL/GenBank/DDBJ whole genome shotgun (WGS) entry which is preliminary data.</text>
</comment>